<dbReference type="InterPro" id="IPR055348">
    <property type="entry name" value="DctQ"/>
</dbReference>
<evidence type="ECO:0000256" key="2">
    <source>
        <dbReference type="ARBA" id="ARBA00022448"/>
    </source>
</evidence>
<evidence type="ECO:0000256" key="7">
    <source>
        <dbReference type="ARBA" id="ARBA00023136"/>
    </source>
</evidence>
<evidence type="ECO:0000313" key="12">
    <source>
        <dbReference type="Proteomes" id="UP000182466"/>
    </source>
</evidence>
<dbReference type="STRING" id="999627.SAMN05216236_12739"/>
<dbReference type="PANTHER" id="PTHR35011:SF4">
    <property type="entry name" value="SLL1102 PROTEIN"/>
    <property type="match status" value="1"/>
</dbReference>
<keyword evidence="5 9" id="KW-0812">Transmembrane</keyword>
<organism evidence="11 12">
    <name type="scientific">Sedimentitalea nanhaiensis</name>
    <dbReference type="NCBI Taxonomy" id="999627"/>
    <lineage>
        <taxon>Bacteria</taxon>
        <taxon>Pseudomonadati</taxon>
        <taxon>Pseudomonadota</taxon>
        <taxon>Alphaproteobacteria</taxon>
        <taxon>Rhodobacterales</taxon>
        <taxon>Paracoccaceae</taxon>
        <taxon>Sedimentitalea</taxon>
    </lineage>
</organism>
<feature type="transmembrane region" description="Helical" evidence="9">
    <location>
        <begin position="89"/>
        <end position="111"/>
    </location>
</feature>
<evidence type="ECO:0000259" key="10">
    <source>
        <dbReference type="Pfam" id="PF04290"/>
    </source>
</evidence>
<evidence type="ECO:0000256" key="4">
    <source>
        <dbReference type="ARBA" id="ARBA00022519"/>
    </source>
</evidence>
<dbReference type="OrthoDB" id="4250245at2"/>
<reference evidence="11 12" key="1">
    <citation type="submission" date="2016-10" db="EMBL/GenBank/DDBJ databases">
        <authorList>
            <person name="de Groot N.N."/>
        </authorList>
    </citation>
    <scope>NUCLEOTIDE SEQUENCE [LARGE SCALE GENOMIC DNA]</scope>
    <source>
        <strain evidence="11 12">CGMCC 1.10959</strain>
    </source>
</reference>
<evidence type="ECO:0000256" key="9">
    <source>
        <dbReference type="RuleBase" id="RU369079"/>
    </source>
</evidence>
<keyword evidence="12" id="KW-1185">Reference proteome</keyword>
<dbReference type="EMBL" id="FPAW01000027">
    <property type="protein sequence ID" value="SFU10505.1"/>
    <property type="molecule type" value="Genomic_DNA"/>
</dbReference>
<dbReference type="InterPro" id="IPR007387">
    <property type="entry name" value="TRAP_DctQ"/>
</dbReference>
<evidence type="ECO:0000256" key="1">
    <source>
        <dbReference type="ARBA" id="ARBA00004429"/>
    </source>
</evidence>
<evidence type="ECO:0000256" key="8">
    <source>
        <dbReference type="ARBA" id="ARBA00038436"/>
    </source>
</evidence>
<gene>
    <name evidence="11" type="ORF">SAMN05216236_12739</name>
</gene>
<dbReference type="PANTHER" id="PTHR35011">
    <property type="entry name" value="2,3-DIKETO-L-GULONATE TRAP TRANSPORTER SMALL PERMEASE PROTEIN YIAM"/>
    <property type="match status" value="1"/>
</dbReference>
<feature type="transmembrane region" description="Helical" evidence="9">
    <location>
        <begin position="131"/>
        <end position="152"/>
    </location>
</feature>
<evidence type="ECO:0000256" key="6">
    <source>
        <dbReference type="ARBA" id="ARBA00022989"/>
    </source>
</evidence>
<dbReference type="GO" id="GO:0022857">
    <property type="term" value="F:transmembrane transporter activity"/>
    <property type="evidence" value="ECO:0007669"/>
    <property type="project" value="UniProtKB-UniRule"/>
</dbReference>
<comment type="function">
    <text evidence="9">Part of the tripartite ATP-independent periplasmic (TRAP) transport system.</text>
</comment>
<feature type="domain" description="Tripartite ATP-independent periplasmic transporters DctQ component" evidence="10">
    <location>
        <begin position="27"/>
        <end position="159"/>
    </location>
</feature>
<name>A0A1I7DFY6_9RHOB</name>
<protein>
    <recommendedName>
        <fullName evidence="9">TRAP transporter small permease protein</fullName>
    </recommendedName>
</protein>
<dbReference type="eggNOG" id="COG4665">
    <property type="taxonomic scope" value="Bacteria"/>
</dbReference>
<comment type="similarity">
    <text evidence="8 9">Belongs to the TRAP transporter small permease family.</text>
</comment>
<keyword evidence="3" id="KW-1003">Cell membrane</keyword>
<dbReference type="Proteomes" id="UP000182466">
    <property type="component" value="Unassembled WGS sequence"/>
</dbReference>
<comment type="subunit">
    <text evidence="9">The complex comprises the extracytoplasmic solute receptor protein and the two transmembrane proteins.</text>
</comment>
<dbReference type="RefSeq" id="WP_027264131.1">
    <property type="nucleotide sequence ID" value="NZ_FPAW01000027.1"/>
</dbReference>
<dbReference type="Pfam" id="PF04290">
    <property type="entry name" value="DctQ"/>
    <property type="match status" value="1"/>
</dbReference>
<accession>A0A1I7DFY6</accession>
<sequence>MNAVLSLIDRISAVVGRTVGWVIVFVMFIAVFDVLARRLFNAPVAWAFDVSVQLFALHFMLASAYAMLNNEHVSINIFTNRLSVRARAIVDMFTMAVLFFPFVIVLIIYGWEFAERSWAVRETSWGIVALPLYYIKTVIPITGVLLLLQGFASFVRRFRIARTGVEA</sequence>
<feature type="transmembrane region" description="Helical" evidence="9">
    <location>
        <begin position="44"/>
        <end position="68"/>
    </location>
</feature>
<keyword evidence="6 9" id="KW-1133">Transmembrane helix</keyword>
<proteinExistence type="inferred from homology"/>
<keyword evidence="4 9" id="KW-0997">Cell inner membrane</keyword>
<keyword evidence="2 9" id="KW-0813">Transport</keyword>
<evidence type="ECO:0000256" key="3">
    <source>
        <dbReference type="ARBA" id="ARBA00022475"/>
    </source>
</evidence>
<dbReference type="GO" id="GO:0005886">
    <property type="term" value="C:plasma membrane"/>
    <property type="evidence" value="ECO:0007669"/>
    <property type="project" value="UniProtKB-SubCell"/>
</dbReference>
<keyword evidence="7 9" id="KW-0472">Membrane</keyword>
<feature type="transmembrane region" description="Helical" evidence="9">
    <location>
        <begin position="12"/>
        <end position="32"/>
    </location>
</feature>
<comment type="subcellular location">
    <subcellularLocation>
        <location evidence="1 9">Cell inner membrane</location>
        <topology evidence="1 9">Multi-pass membrane protein</topology>
    </subcellularLocation>
</comment>
<evidence type="ECO:0000256" key="5">
    <source>
        <dbReference type="ARBA" id="ARBA00022692"/>
    </source>
</evidence>
<evidence type="ECO:0000313" key="11">
    <source>
        <dbReference type="EMBL" id="SFU10505.1"/>
    </source>
</evidence>
<dbReference type="AlphaFoldDB" id="A0A1I7DFY6"/>